<dbReference type="Proteomes" id="UP000031952">
    <property type="component" value="Unassembled WGS sequence"/>
</dbReference>
<proteinExistence type="predicted"/>
<keyword evidence="2" id="KW-1185">Reference proteome</keyword>
<gene>
    <name evidence="1" type="ORF">SB78_07170</name>
</gene>
<dbReference type="AlphaFoldDB" id="A0A0C2R7I5"/>
<protein>
    <submittedName>
        <fullName evidence="1">Uncharacterized protein</fullName>
    </submittedName>
</protein>
<accession>A0A0C2R7I5</accession>
<organism evidence="1 2">
    <name type="scientific">Rickettsia asembonensis</name>
    <dbReference type="NCBI Taxonomy" id="1068590"/>
    <lineage>
        <taxon>Bacteria</taxon>
        <taxon>Pseudomonadati</taxon>
        <taxon>Pseudomonadota</taxon>
        <taxon>Alphaproteobacteria</taxon>
        <taxon>Rickettsiales</taxon>
        <taxon>Rickettsiaceae</taxon>
        <taxon>Rickettsieae</taxon>
        <taxon>Rickettsia</taxon>
        <taxon>spotted fever group</taxon>
    </lineage>
</organism>
<name>A0A0C2R7I5_9RICK</name>
<evidence type="ECO:0000313" key="1">
    <source>
        <dbReference type="EMBL" id="KIJ88238.1"/>
    </source>
</evidence>
<evidence type="ECO:0000313" key="2">
    <source>
        <dbReference type="Proteomes" id="UP000031952"/>
    </source>
</evidence>
<sequence length="96" mass="11164">MNSFYKKIIHYLSRSIAINTKVSNIIGIFLNIGPSGSSHNIGLRYVNSLDELVNTDHQYRRFKSLFNFKAVERELLVLETEANYKGYGTLRLFKYL</sequence>
<reference evidence="1 2" key="1">
    <citation type="submission" date="2014-12" db="EMBL/GenBank/DDBJ databases">
        <title>Whole genome sequence of Candidatus Rickettsia asemboensis strain NMRCii isolated from cat fleas in west Kenya.</title>
        <authorList>
            <person name="Jima D."/>
            <person name="Luce-Fedrow A."/>
            <person name="Yang Y."/>
            <person name="Maina A.N."/>
            <person name="Snesrud E.C."/>
            <person name="Jarman R.G."/>
            <person name="Richards A.L."/>
            <person name="Hang J."/>
        </authorList>
    </citation>
    <scope>NUCLEOTIDE SEQUENCE [LARGE SCALE GENOMIC DNA]</scope>
    <source>
        <strain evidence="1 2">NMRCii</strain>
    </source>
</reference>
<dbReference type="EMBL" id="JWSW01000087">
    <property type="protein sequence ID" value="KIJ88238.1"/>
    <property type="molecule type" value="Genomic_DNA"/>
</dbReference>
<feature type="non-terminal residue" evidence="1">
    <location>
        <position position="96"/>
    </location>
</feature>
<comment type="caution">
    <text evidence="1">The sequence shown here is derived from an EMBL/GenBank/DDBJ whole genome shotgun (WGS) entry which is preliminary data.</text>
</comment>